<evidence type="ECO:0000256" key="2">
    <source>
        <dbReference type="ARBA" id="ARBA00023125"/>
    </source>
</evidence>
<dbReference type="PANTHER" id="PTHR43537">
    <property type="entry name" value="TRANSCRIPTIONAL REGULATOR, GNTR FAMILY"/>
    <property type="match status" value="1"/>
</dbReference>
<keyword evidence="1" id="KW-0805">Transcription regulation</keyword>
<dbReference type="Proteomes" id="UP000541421">
    <property type="component" value="Unassembled WGS sequence"/>
</dbReference>
<proteinExistence type="predicted"/>
<name>A0A7Y4P707_9BURK</name>
<dbReference type="InterPro" id="IPR036388">
    <property type="entry name" value="WH-like_DNA-bd_sf"/>
</dbReference>
<dbReference type="AlphaFoldDB" id="A0A7Y4P707"/>
<dbReference type="InterPro" id="IPR008920">
    <property type="entry name" value="TF_FadR/GntR_C"/>
</dbReference>
<sequence>MPELKFNPIQKESLSIKVYNNMKNALMSGDYQPGERLVISEIAQAMGVSITPVREAIFRLVSEQSLELKTATAIHVPVLTSQKLKEIQLIRFHLEGAAAAAAAENATDEDIKRLSTIQDELEKFAFTDPTKTSALNREFHFALMDASKLTTLKATVEPFWVLCGPTIKIFHVKLAAQKDNDLHKTHRHRIVLEALRNKQPEVAKLAIQEDLMWGGHYMIQWLMEKEQS</sequence>
<dbReference type="GO" id="GO:0003700">
    <property type="term" value="F:DNA-binding transcription factor activity"/>
    <property type="evidence" value="ECO:0007669"/>
    <property type="project" value="InterPro"/>
</dbReference>
<dbReference type="InterPro" id="IPR000524">
    <property type="entry name" value="Tscrpt_reg_HTH_GntR"/>
</dbReference>
<protein>
    <submittedName>
        <fullName evidence="5">GntR family transcriptional regulator</fullName>
    </submittedName>
</protein>
<dbReference type="SMART" id="SM00895">
    <property type="entry name" value="FCD"/>
    <property type="match status" value="1"/>
</dbReference>
<dbReference type="SUPFAM" id="SSF48008">
    <property type="entry name" value="GntR ligand-binding domain-like"/>
    <property type="match status" value="1"/>
</dbReference>
<comment type="caution">
    <text evidence="5">The sequence shown here is derived from an EMBL/GenBank/DDBJ whole genome shotgun (WGS) entry which is preliminary data.</text>
</comment>
<dbReference type="InterPro" id="IPR036390">
    <property type="entry name" value="WH_DNA-bd_sf"/>
</dbReference>
<evidence type="ECO:0000256" key="3">
    <source>
        <dbReference type="ARBA" id="ARBA00023163"/>
    </source>
</evidence>
<dbReference type="PROSITE" id="PS50949">
    <property type="entry name" value="HTH_GNTR"/>
    <property type="match status" value="1"/>
</dbReference>
<dbReference type="SUPFAM" id="SSF46785">
    <property type="entry name" value="Winged helix' DNA-binding domain"/>
    <property type="match status" value="1"/>
</dbReference>
<dbReference type="GO" id="GO:0003677">
    <property type="term" value="F:DNA binding"/>
    <property type="evidence" value="ECO:0007669"/>
    <property type="project" value="UniProtKB-KW"/>
</dbReference>
<dbReference type="PANTHER" id="PTHR43537:SF39">
    <property type="entry name" value="HTH-TYPE TRANSCRIPTIONAL REGULATOR MCBR"/>
    <property type="match status" value="1"/>
</dbReference>
<dbReference type="Gene3D" id="1.20.120.530">
    <property type="entry name" value="GntR ligand-binding domain-like"/>
    <property type="match status" value="1"/>
</dbReference>
<dbReference type="Pfam" id="PF07729">
    <property type="entry name" value="FCD"/>
    <property type="match status" value="1"/>
</dbReference>
<gene>
    <name evidence="5" type="ORF">HKX40_09915</name>
</gene>
<accession>A0A7Y4P707</accession>
<dbReference type="RefSeq" id="WP_171589428.1">
    <property type="nucleotide sequence ID" value="NZ_JABGBO010000012.1"/>
</dbReference>
<evidence type="ECO:0000313" key="6">
    <source>
        <dbReference type="Proteomes" id="UP000541421"/>
    </source>
</evidence>
<feature type="domain" description="HTH gntR-type" evidence="4">
    <location>
        <begin position="12"/>
        <end position="79"/>
    </location>
</feature>
<dbReference type="Gene3D" id="1.10.10.10">
    <property type="entry name" value="Winged helix-like DNA-binding domain superfamily/Winged helix DNA-binding domain"/>
    <property type="match status" value="1"/>
</dbReference>
<reference evidence="5 6" key="1">
    <citation type="submission" date="2020-05" db="EMBL/GenBank/DDBJ databases">
        <authorList>
            <person name="Niu N."/>
        </authorList>
    </citation>
    <scope>NUCLEOTIDE SEQUENCE [LARGE SCALE GENOMIC DNA]</scope>
    <source>
        <strain evidence="5 6">LMG10982</strain>
    </source>
</reference>
<organism evidence="5 6">
    <name type="scientific">Pelistega europaea</name>
    <dbReference type="NCBI Taxonomy" id="106147"/>
    <lineage>
        <taxon>Bacteria</taxon>
        <taxon>Pseudomonadati</taxon>
        <taxon>Pseudomonadota</taxon>
        <taxon>Betaproteobacteria</taxon>
        <taxon>Burkholderiales</taxon>
        <taxon>Alcaligenaceae</taxon>
        <taxon>Pelistega</taxon>
    </lineage>
</organism>
<dbReference type="InterPro" id="IPR011711">
    <property type="entry name" value="GntR_C"/>
</dbReference>
<keyword evidence="2" id="KW-0238">DNA-binding</keyword>
<keyword evidence="6" id="KW-1185">Reference proteome</keyword>
<evidence type="ECO:0000313" key="5">
    <source>
        <dbReference type="EMBL" id="NOL50444.1"/>
    </source>
</evidence>
<evidence type="ECO:0000259" key="4">
    <source>
        <dbReference type="PROSITE" id="PS50949"/>
    </source>
</evidence>
<dbReference type="SMART" id="SM00345">
    <property type="entry name" value="HTH_GNTR"/>
    <property type="match status" value="1"/>
</dbReference>
<evidence type="ECO:0000256" key="1">
    <source>
        <dbReference type="ARBA" id="ARBA00023015"/>
    </source>
</evidence>
<dbReference type="Pfam" id="PF00392">
    <property type="entry name" value="GntR"/>
    <property type="match status" value="1"/>
</dbReference>
<dbReference type="EMBL" id="JABGBO010000012">
    <property type="protein sequence ID" value="NOL50444.1"/>
    <property type="molecule type" value="Genomic_DNA"/>
</dbReference>
<keyword evidence="3" id="KW-0804">Transcription</keyword>